<keyword evidence="1" id="KW-0472">Membrane</keyword>
<name>A0A225UC80_9STRA</name>
<gene>
    <name evidence="2" type="ORF">PHMEG_00040865</name>
</gene>
<accession>A0A225UC80</accession>
<comment type="caution">
    <text evidence="2">The sequence shown here is derived from an EMBL/GenBank/DDBJ whole genome shotgun (WGS) entry which is preliminary data.</text>
</comment>
<feature type="transmembrane region" description="Helical" evidence="1">
    <location>
        <begin position="20"/>
        <end position="41"/>
    </location>
</feature>
<keyword evidence="3" id="KW-1185">Reference proteome</keyword>
<dbReference type="EMBL" id="NBNE01021799">
    <property type="protein sequence ID" value="OWY90827.1"/>
    <property type="molecule type" value="Genomic_DNA"/>
</dbReference>
<dbReference type="AlphaFoldDB" id="A0A225UC80"/>
<evidence type="ECO:0000256" key="1">
    <source>
        <dbReference type="SAM" id="Phobius"/>
    </source>
</evidence>
<keyword evidence="1" id="KW-0812">Transmembrane</keyword>
<dbReference type="Proteomes" id="UP000198211">
    <property type="component" value="Unassembled WGS sequence"/>
</dbReference>
<organism evidence="2 3">
    <name type="scientific">Phytophthora megakarya</name>
    <dbReference type="NCBI Taxonomy" id="4795"/>
    <lineage>
        <taxon>Eukaryota</taxon>
        <taxon>Sar</taxon>
        <taxon>Stramenopiles</taxon>
        <taxon>Oomycota</taxon>
        <taxon>Peronosporomycetes</taxon>
        <taxon>Peronosporales</taxon>
        <taxon>Peronosporaceae</taxon>
        <taxon>Phytophthora</taxon>
    </lineage>
</organism>
<sequence>MMGQEKEVLEVTDGTYKLDFINWTLVLFATTMWLMTTKLYGLKVTKVRTTKYAKSLKGILHVEGKLEDI</sequence>
<evidence type="ECO:0000313" key="2">
    <source>
        <dbReference type="EMBL" id="OWY90827.1"/>
    </source>
</evidence>
<reference evidence="3" key="1">
    <citation type="submission" date="2017-03" db="EMBL/GenBank/DDBJ databases">
        <title>Phytopthora megakarya and P. palmivora, two closely related causual agents of cacao black pod achieved similar genome size and gene model numbers by different mechanisms.</title>
        <authorList>
            <person name="Ali S."/>
            <person name="Shao J."/>
            <person name="Larry D.J."/>
            <person name="Kronmiller B."/>
            <person name="Shen D."/>
            <person name="Strem M.D."/>
            <person name="Melnick R.L."/>
            <person name="Guiltinan M.J."/>
            <person name="Tyler B.M."/>
            <person name="Meinhardt L.W."/>
            <person name="Bailey B.A."/>
        </authorList>
    </citation>
    <scope>NUCLEOTIDE SEQUENCE [LARGE SCALE GENOMIC DNA]</scope>
    <source>
        <strain evidence="3">zdho120</strain>
    </source>
</reference>
<evidence type="ECO:0000313" key="3">
    <source>
        <dbReference type="Proteomes" id="UP000198211"/>
    </source>
</evidence>
<protein>
    <submittedName>
        <fullName evidence="2">Uncharacterized protein</fullName>
    </submittedName>
</protein>
<proteinExistence type="predicted"/>
<keyword evidence="1" id="KW-1133">Transmembrane helix</keyword>